<evidence type="ECO:0000313" key="3">
    <source>
        <dbReference type="EMBL" id="SIT53646.1"/>
    </source>
</evidence>
<evidence type="ECO:0000259" key="2">
    <source>
        <dbReference type="PROSITE" id="PS51071"/>
    </source>
</evidence>
<dbReference type="InterPro" id="IPR036388">
    <property type="entry name" value="WH-like_DNA-bd_sf"/>
</dbReference>
<dbReference type="Pfam" id="PF01418">
    <property type="entry name" value="HTH_6"/>
    <property type="match status" value="1"/>
</dbReference>
<name>A0A1R3V175_9HYPH</name>
<dbReference type="SUPFAM" id="SSF46689">
    <property type="entry name" value="Homeodomain-like"/>
    <property type="match status" value="1"/>
</dbReference>
<feature type="compositionally biased region" description="Polar residues" evidence="1">
    <location>
        <begin position="1"/>
        <end position="12"/>
    </location>
</feature>
<sequence>MRTMSVGSSYPSRTCGRQRVSVDNRRAPSLDELKALIAKRELTLPAKSEAVARVIFAEPDYVAFENAAAIARRCHVSPATVSRLASRLGFGSFEEMQSCFRNHILHRFKLQEEHVKANC</sequence>
<dbReference type="EMBL" id="FTPD01000005">
    <property type="protein sequence ID" value="SIT53646.1"/>
    <property type="molecule type" value="Genomic_DNA"/>
</dbReference>
<evidence type="ECO:0000313" key="4">
    <source>
        <dbReference type="Proteomes" id="UP000188388"/>
    </source>
</evidence>
<dbReference type="GO" id="GO:0097367">
    <property type="term" value="F:carbohydrate derivative binding"/>
    <property type="evidence" value="ECO:0007669"/>
    <property type="project" value="InterPro"/>
</dbReference>
<gene>
    <name evidence="3" type="ORF">BQ8794_130130</name>
</gene>
<dbReference type="STRING" id="1631249.BQ8794_130130"/>
<dbReference type="GO" id="GO:0003700">
    <property type="term" value="F:DNA-binding transcription factor activity"/>
    <property type="evidence" value="ECO:0007669"/>
    <property type="project" value="InterPro"/>
</dbReference>
<feature type="region of interest" description="Disordered" evidence="1">
    <location>
        <begin position="1"/>
        <end position="21"/>
    </location>
</feature>
<evidence type="ECO:0000256" key="1">
    <source>
        <dbReference type="SAM" id="MobiDB-lite"/>
    </source>
</evidence>
<dbReference type="Gene3D" id="1.10.10.10">
    <property type="entry name" value="Winged helix-like DNA-binding domain superfamily/Winged helix DNA-binding domain"/>
    <property type="match status" value="1"/>
</dbReference>
<dbReference type="InterPro" id="IPR047640">
    <property type="entry name" value="RpiR-like"/>
</dbReference>
<protein>
    <recommendedName>
        <fullName evidence="2">HTH rpiR-type domain-containing protein</fullName>
    </recommendedName>
</protein>
<accession>A0A1R3V175</accession>
<dbReference type="PANTHER" id="PTHR30514:SF18">
    <property type="entry name" value="RPIR-FAMILY TRANSCRIPTIONAL REGULATOR"/>
    <property type="match status" value="1"/>
</dbReference>
<dbReference type="GO" id="GO:0003677">
    <property type="term" value="F:DNA binding"/>
    <property type="evidence" value="ECO:0007669"/>
    <property type="project" value="InterPro"/>
</dbReference>
<dbReference type="PANTHER" id="PTHR30514">
    <property type="entry name" value="GLUCOKINASE"/>
    <property type="match status" value="1"/>
</dbReference>
<dbReference type="AlphaFoldDB" id="A0A1R3V175"/>
<keyword evidence="4" id="KW-1185">Reference proteome</keyword>
<proteinExistence type="predicted"/>
<dbReference type="InterPro" id="IPR000281">
    <property type="entry name" value="HTH_RpiR"/>
</dbReference>
<feature type="domain" description="HTH rpiR-type" evidence="2">
    <location>
        <begin position="31"/>
        <end position="107"/>
    </location>
</feature>
<organism evidence="3 4">
    <name type="scientific">Mesorhizobium prunaredense</name>
    <dbReference type="NCBI Taxonomy" id="1631249"/>
    <lineage>
        <taxon>Bacteria</taxon>
        <taxon>Pseudomonadati</taxon>
        <taxon>Pseudomonadota</taxon>
        <taxon>Alphaproteobacteria</taxon>
        <taxon>Hyphomicrobiales</taxon>
        <taxon>Phyllobacteriaceae</taxon>
        <taxon>Mesorhizobium</taxon>
    </lineage>
</organism>
<dbReference type="InterPro" id="IPR009057">
    <property type="entry name" value="Homeodomain-like_sf"/>
</dbReference>
<reference evidence="4" key="1">
    <citation type="submission" date="2017-01" db="EMBL/GenBank/DDBJ databases">
        <authorList>
            <person name="Brunel B."/>
        </authorList>
    </citation>
    <scope>NUCLEOTIDE SEQUENCE [LARGE SCALE GENOMIC DNA]</scope>
</reference>
<dbReference type="PROSITE" id="PS51071">
    <property type="entry name" value="HTH_RPIR"/>
    <property type="match status" value="1"/>
</dbReference>
<dbReference type="Proteomes" id="UP000188388">
    <property type="component" value="Unassembled WGS sequence"/>
</dbReference>